<name>A0A1E3XGJ1_9BACT</name>
<organism evidence="1 2">
    <name type="scientific">Candidatus Scalindua rubra</name>
    <dbReference type="NCBI Taxonomy" id="1872076"/>
    <lineage>
        <taxon>Bacteria</taxon>
        <taxon>Pseudomonadati</taxon>
        <taxon>Planctomycetota</taxon>
        <taxon>Candidatus Brocadiia</taxon>
        <taxon>Candidatus Brocadiales</taxon>
        <taxon>Candidatus Scalinduaceae</taxon>
        <taxon>Candidatus Scalindua</taxon>
    </lineage>
</organism>
<comment type="caution">
    <text evidence="1">The sequence shown here is derived from an EMBL/GenBank/DDBJ whole genome shotgun (WGS) entry which is preliminary data.</text>
</comment>
<dbReference type="AlphaFoldDB" id="A0A1E3XGJ1"/>
<sequence length="84" mass="9733">MNIQIEKELEYLVNKTGKETTLLLAEAVKEGIHALYKKYITEAYMLEKIDRKEAVELLGATLIDELDYAWRSIENDIKWGMKVG</sequence>
<dbReference type="EMBL" id="MAYW01000001">
    <property type="protein sequence ID" value="ODS34753.1"/>
    <property type="molecule type" value="Genomic_DNA"/>
</dbReference>
<dbReference type="Proteomes" id="UP000094056">
    <property type="component" value="Unassembled WGS sequence"/>
</dbReference>
<reference evidence="1 2" key="1">
    <citation type="submission" date="2016-07" db="EMBL/GenBank/DDBJ databases">
        <title>Draft genome of Scalindua rubra, obtained from a brine-seawater interface in the Red Sea, sheds light on salt adaptation in anammox bacteria.</title>
        <authorList>
            <person name="Speth D.R."/>
            <person name="Lagkouvardos I."/>
            <person name="Wang Y."/>
            <person name="Qian P.-Y."/>
            <person name="Dutilh B.E."/>
            <person name="Jetten M.S."/>
        </authorList>
    </citation>
    <scope>NUCLEOTIDE SEQUENCE [LARGE SCALE GENOMIC DNA]</scope>
    <source>
        <strain evidence="1">BSI-1</strain>
    </source>
</reference>
<gene>
    <name evidence="1" type="ORF">SCARUB_00013</name>
</gene>
<accession>A0A1E3XGJ1</accession>
<evidence type="ECO:0000313" key="1">
    <source>
        <dbReference type="EMBL" id="ODS34753.1"/>
    </source>
</evidence>
<proteinExistence type="predicted"/>
<protein>
    <submittedName>
        <fullName evidence="1">Uncharacterized protein</fullName>
    </submittedName>
</protein>
<evidence type="ECO:0000313" key="2">
    <source>
        <dbReference type="Proteomes" id="UP000094056"/>
    </source>
</evidence>